<evidence type="ECO:0000313" key="2">
    <source>
        <dbReference type="EMBL" id="KAF2124367.1"/>
    </source>
</evidence>
<feature type="non-terminal residue" evidence="2">
    <location>
        <position position="191"/>
    </location>
</feature>
<feature type="compositionally biased region" description="Polar residues" evidence="1">
    <location>
        <begin position="96"/>
        <end position="111"/>
    </location>
</feature>
<dbReference type="EMBL" id="ML977519">
    <property type="protein sequence ID" value="KAF2124367.1"/>
    <property type="molecule type" value="Genomic_DNA"/>
</dbReference>
<dbReference type="RefSeq" id="XP_033518760.1">
    <property type="nucleotide sequence ID" value="XM_033662713.1"/>
</dbReference>
<feature type="non-terminal residue" evidence="2">
    <location>
        <position position="1"/>
    </location>
</feature>
<evidence type="ECO:0000313" key="3">
    <source>
        <dbReference type="Proteomes" id="UP000799771"/>
    </source>
</evidence>
<organism evidence="2 3">
    <name type="scientific">Dothidotthia symphoricarpi CBS 119687</name>
    <dbReference type="NCBI Taxonomy" id="1392245"/>
    <lineage>
        <taxon>Eukaryota</taxon>
        <taxon>Fungi</taxon>
        <taxon>Dikarya</taxon>
        <taxon>Ascomycota</taxon>
        <taxon>Pezizomycotina</taxon>
        <taxon>Dothideomycetes</taxon>
        <taxon>Pleosporomycetidae</taxon>
        <taxon>Pleosporales</taxon>
        <taxon>Dothidotthiaceae</taxon>
        <taxon>Dothidotthia</taxon>
    </lineage>
</organism>
<dbReference type="GeneID" id="54403145"/>
<dbReference type="AlphaFoldDB" id="A0A6A6A080"/>
<feature type="region of interest" description="Disordered" evidence="1">
    <location>
        <begin position="87"/>
        <end position="165"/>
    </location>
</feature>
<reference evidence="2" key="1">
    <citation type="journal article" date="2020" name="Stud. Mycol.">
        <title>101 Dothideomycetes genomes: a test case for predicting lifestyles and emergence of pathogens.</title>
        <authorList>
            <person name="Haridas S."/>
            <person name="Albert R."/>
            <person name="Binder M."/>
            <person name="Bloem J."/>
            <person name="Labutti K."/>
            <person name="Salamov A."/>
            <person name="Andreopoulos B."/>
            <person name="Baker S."/>
            <person name="Barry K."/>
            <person name="Bills G."/>
            <person name="Bluhm B."/>
            <person name="Cannon C."/>
            <person name="Castanera R."/>
            <person name="Culley D."/>
            <person name="Daum C."/>
            <person name="Ezra D."/>
            <person name="Gonzalez J."/>
            <person name="Henrissat B."/>
            <person name="Kuo A."/>
            <person name="Liang C."/>
            <person name="Lipzen A."/>
            <person name="Lutzoni F."/>
            <person name="Magnuson J."/>
            <person name="Mondo S."/>
            <person name="Nolan M."/>
            <person name="Ohm R."/>
            <person name="Pangilinan J."/>
            <person name="Park H.-J."/>
            <person name="Ramirez L."/>
            <person name="Alfaro M."/>
            <person name="Sun H."/>
            <person name="Tritt A."/>
            <person name="Yoshinaga Y."/>
            <person name="Zwiers L.-H."/>
            <person name="Turgeon B."/>
            <person name="Goodwin S."/>
            <person name="Spatafora J."/>
            <person name="Crous P."/>
            <person name="Grigoriev I."/>
        </authorList>
    </citation>
    <scope>NUCLEOTIDE SEQUENCE</scope>
    <source>
        <strain evidence="2">CBS 119687</strain>
    </source>
</reference>
<feature type="compositionally biased region" description="Polar residues" evidence="1">
    <location>
        <begin position="130"/>
        <end position="140"/>
    </location>
</feature>
<feature type="region of interest" description="Disordered" evidence="1">
    <location>
        <begin position="172"/>
        <end position="191"/>
    </location>
</feature>
<accession>A0A6A6A080</accession>
<proteinExistence type="predicted"/>
<name>A0A6A6A080_9PLEO</name>
<protein>
    <submittedName>
        <fullName evidence="2">Uncharacterized protein</fullName>
    </submittedName>
</protein>
<sequence length="191" mass="20834">RNTSAEHSAAMRDIIRSWCPPIVTPPSCRAVSFSSWSRFTTSPSKITPVGELKASIVCKASGTSPGYDPPEAEKTYLGADQPVNWQEMAKPRVGNQKKQSPKSGATGSTMDSVEEKIEPVRFEKQLPKRANTNSQLTDSLKASPPRNTELPLAKGAQHRSSQRMTLAQRLGLDGMKCDELPSAFDSDSEDE</sequence>
<evidence type="ECO:0000256" key="1">
    <source>
        <dbReference type="SAM" id="MobiDB-lite"/>
    </source>
</evidence>
<gene>
    <name evidence="2" type="ORF">P153DRAFT_251415</name>
</gene>
<keyword evidence="3" id="KW-1185">Reference proteome</keyword>
<dbReference type="Proteomes" id="UP000799771">
    <property type="component" value="Unassembled WGS sequence"/>
</dbReference>
<feature type="compositionally biased region" description="Basic and acidic residues" evidence="1">
    <location>
        <begin position="113"/>
        <end position="126"/>
    </location>
</feature>
<dbReference type="OrthoDB" id="3755745at2759"/>